<reference evidence="2" key="1">
    <citation type="submission" date="2023-03" db="EMBL/GenBank/DDBJ databases">
        <title>Massive genome expansion in bonnet fungi (Mycena s.s.) driven by repeated elements and novel gene families across ecological guilds.</title>
        <authorList>
            <consortium name="Lawrence Berkeley National Laboratory"/>
            <person name="Harder C.B."/>
            <person name="Miyauchi S."/>
            <person name="Viragh M."/>
            <person name="Kuo A."/>
            <person name="Thoen E."/>
            <person name="Andreopoulos B."/>
            <person name="Lu D."/>
            <person name="Skrede I."/>
            <person name="Drula E."/>
            <person name="Henrissat B."/>
            <person name="Morin E."/>
            <person name="Kohler A."/>
            <person name="Barry K."/>
            <person name="LaButti K."/>
            <person name="Morin E."/>
            <person name="Salamov A."/>
            <person name="Lipzen A."/>
            <person name="Mereny Z."/>
            <person name="Hegedus B."/>
            <person name="Baldrian P."/>
            <person name="Stursova M."/>
            <person name="Weitz H."/>
            <person name="Taylor A."/>
            <person name="Grigoriev I.V."/>
            <person name="Nagy L.G."/>
            <person name="Martin F."/>
            <person name="Kauserud H."/>
        </authorList>
    </citation>
    <scope>NUCLEOTIDE SEQUENCE</scope>
    <source>
        <strain evidence="2">CBHHK182m</strain>
    </source>
</reference>
<evidence type="ECO:0000313" key="2">
    <source>
        <dbReference type="EMBL" id="KAJ7728621.1"/>
    </source>
</evidence>
<feature type="compositionally biased region" description="Low complexity" evidence="1">
    <location>
        <begin position="54"/>
        <end position="68"/>
    </location>
</feature>
<proteinExistence type="predicted"/>
<evidence type="ECO:0000313" key="3">
    <source>
        <dbReference type="Proteomes" id="UP001215598"/>
    </source>
</evidence>
<keyword evidence="3" id="KW-1185">Reference proteome</keyword>
<accession>A0AAD7MSB4</accession>
<feature type="compositionally biased region" description="Polar residues" evidence="1">
    <location>
        <begin position="69"/>
        <end position="80"/>
    </location>
</feature>
<feature type="region of interest" description="Disordered" evidence="1">
    <location>
        <begin position="51"/>
        <end position="80"/>
    </location>
</feature>
<gene>
    <name evidence="2" type="ORF">B0H16DRAFT_1734570</name>
</gene>
<feature type="compositionally biased region" description="Acidic residues" evidence="1">
    <location>
        <begin position="516"/>
        <end position="527"/>
    </location>
</feature>
<feature type="region of interest" description="Disordered" evidence="1">
    <location>
        <begin position="93"/>
        <end position="131"/>
    </location>
</feature>
<comment type="caution">
    <text evidence="2">The sequence shown here is derived from an EMBL/GenBank/DDBJ whole genome shotgun (WGS) entry which is preliminary data.</text>
</comment>
<evidence type="ECO:0000256" key="1">
    <source>
        <dbReference type="SAM" id="MobiDB-lite"/>
    </source>
</evidence>
<sequence length="646" mass="71162">MAPASAALSHSNIYAQVVNAASASAPAPTQFPPLYHSAWPPTPLYAYPQHLGMAESSPSSSVREPVSAGSSPQPHHTLNLKNHYENHNKNYSETIPAYRCPPQPFASSHNGTGPVPGPSHRRHVPETVEPDPPLASFNAESGQDILSRLFLSLNPRENLFHAKRAALSRLAGSHHLEIPENALTRDIRHALITHFLAGGCLAVCNPETSPAHSCQCHHLRSSFVDTRSMAFYTQSILVSASVETFPHSAVEIVGTCFGFEDLSRENVLYNLARQRRILLKGRDGLHTVDGLFNSLERLPKGTLLVLSKAHGLRINASKHVLQDAIVRHISTGKSVRHEEYSFSCSAVESEFSDCAVDTGSSEDPSTRLQISILKQLCPVLKLTALRRLLRLHDVPFVDSDKTKKLRRRLKSYLTRLRSGKQFESELTSTDIARAARAKESARLRSQWPQVIPDHLKKQLLKNFNFEISRDNLATFVCGSCTEECPFKLRSTIGLDDFDINLLKRPDEFIDIHAPEQPDDDDSMDVDSTENNLDSRSHTPLPNDPASNDTASTSNSGRDDPDPDSPPNTGHKSSTREESPDAGSPSPEIPPTSPWLDPKCPEPPMPMSNTPFASLLIDPSNLEADPETNDPVVGLVKNLRRTGENIF</sequence>
<feature type="region of interest" description="Disordered" evidence="1">
    <location>
        <begin position="511"/>
        <end position="629"/>
    </location>
</feature>
<feature type="compositionally biased region" description="Polar residues" evidence="1">
    <location>
        <begin position="528"/>
        <end position="555"/>
    </location>
</feature>
<organism evidence="2 3">
    <name type="scientific">Mycena metata</name>
    <dbReference type="NCBI Taxonomy" id="1033252"/>
    <lineage>
        <taxon>Eukaryota</taxon>
        <taxon>Fungi</taxon>
        <taxon>Dikarya</taxon>
        <taxon>Basidiomycota</taxon>
        <taxon>Agaricomycotina</taxon>
        <taxon>Agaricomycetes</taxon>
        <taxon>Agaricomycetidae</taxon>
        <taxon>Agaricales</taxon>
        <taxon>Marasmiineae</taxon>
        <taxon>Mycenaceae</taxon>
        <taxon>Mycena</taxon>
    </lineage>
</organism>
<dbReference type="EMBL" id="JARKIB010000171">
    <property type="protein sequence ID" value="KAJ7728621.1"/>
    <property type="molecule type" value="Genomic_DNA"/>
</dbReference>
<protein>
    <submittedName>
        <fullName evidence="2">Uncharacterized protein</fullName>
    </submittedName>
</protein>
<dbReference type="AlphaFoldDB" id="A0AAD7MSB4"/>
<dbReference type="Proteomes" id="UP001215598">
    <property type="component" value="Unassembled WGS sequence"/>
</dbReference>
<name>A0AAD7MSB4_9AGAR</name>